<evidence type="ECO:0000313" key="1">
    <source>
        <dbReference type="EMBL" id="CAG8489636.1"/>
    </source>
</evidence>
<comment type="caution">
    <text evidence="1">The sequence shown here is derived from an EMBL/GenBank/DDBJ whole genome shotgun (WGS) entry which is preliminary data.</text>
</comment>
<accession>A0ACA9KS41</accession>
<name>A0ACA9KS41_9GLOM</name>
<dbReference type="Proteomes" id="UP000789702">
    <property type="component" value="Unassembled WGS sequence"/>
</dbReference>
<gene>
    <name evidence="1" type="ORF">DHETER_LOCUS2498</name>
</gene>
<evidence type="ECO:0000313" key="2">
    <source>
        <dbReference type="Proteomes" id="UP000789702"/>
    </source>
</evidence>
<sequence>MATTLVETSIINETYHYRPFSRYWWRENPTNKKNYPFFPIRIGQKTITILNKQKFIITVVAGNSITSFLSGYQCSCNNILSEIVADPTTAISTVYKNLFKTKTRYSGPLVIGWSNEKIIFQLLFDIKFCPFSFFLNNKNEIFVFGIGSSSCKELKKGESGYKLSLICEYYSKKTLFVSIKDDFNCSLEIYQDFKLIKQIKGRISDEVWHPIRIKNFNGTQLFSLKNPTTQLYLQQQHVPTCTLLGISTWHEFTWSEMGDNAGYICVRSLLGFGPLYKFSPLQLQKITKDYVFENPNPSLTIHTQPTKTWTAFHSSIQENEKELISQEESVNSNNNSILINLADITDMELDTPSRRLLGVMFHSGATNAKLKMNTTEMHMELLRRTQLGEIEYQDVLKVFTIANWIKRISQAVKQSMALQFLEKTDE</sequence>
<organism evidence="1 2">
    <name type="scientific">Dentiscutata heterogama</name>
    <dbReference type="NCBI Taxonomy" id="1316150"/>
    <lineage>
        <taxon>Eukaryota</taxon>
        <taxon>Fungi</taxon>
        <taxon>Fungi incertae sedis</taxon>
        <taxon>Mucoromycota</taxon>
        <taxon>Glomeromycotina</taxon>
        <taxon>Glomeromycetes</taxon>
        <taxon>Diversisporales</taxon>
        <taxon>Gigasporaceae</taxon>
        <taxon>Dentiscutata</taxon>
    </lineage>
</organism>
<keyword evidence="2" id="KW-1185">Reference proteome</keyword>
<proteinExistence type="predicted"/>
<reference evidence="1" key="1">
    <citation type="submission" date="2021-06" db="EMBL/GenBank/DDBJ databases">
        <authorList>
            <person name="Kallberg Y."/>
            <person name="Tangrot J."/>
            <person name="Rosling A."/>
        </authorList>
    </citation>
    <scope>NUCLEOTIDE SEQUENCE</scope>
    <source>
        <strain evidence="1">IL203A</strain>
    </source>
</reference>
<protein>
    <submittedName>
        <fullName evidence="1">17217_t:CDS:1</fullName>
    </submittedName>
</protein>
<dbReference type="EMBL" id="CAJVPU010001836">
    <property type="protein sequence ID" value="CAG8489636.1"/>
    <property type="molecule type" value="Genomic_DNA"/>
</dbReference>